<name>A0A4Y2UEM6_ARAVE</name>
<gene>
    <name evidence="1" type="ORF">AVEN_214256_1</name>
</gene>
<evidence type="ECO:0000313" key="2">
    <source>
        <dbReference type="Proteomes" id="UP000499080"/>
    </source>
</evidence>
<comment type="caution">
    <text evidence="1">The sequence shown here is derived from an EMBL/GenBank/DDBJ whole genome shotgun (WGS) entry which is preliminary data.</text>
</comment>
<protein>
    <submittedName>
        <fullName evidence="1">Uncharacterized protein</fullName>
    </submittedName>
</protein>
<dbReference type="Proteomes" id="UP000499080">
    <property type="component" value="Unassembled WGS sequence"/>
</dbReference>
<sequence length="121" mass="13371">MIGTKQDLCGTPWLYIHLVPSVSKTDLSFKKSSSNLLRGGKERMTKGEQDTAENAVVELGCRQVEVALDAFLKSEVEICEQDTAENAVVELGCREVEVALDAFLKSEVEIASNEFEQNLFT</sequence>
<dbReference type="EMBL" id="BGPR01035251">
    <property type="protein sequence ID" value="GBO09990.1"/>
    <property type="molecule type" value="Genomic_DNA"/>
</dbReference>
<keyword evidence="2" id="KW-1185">Reference proteome</keyword>
<evidence type="ECO:0000313" key="1">
    <source>
        <dbReference type="EMBL" id="GBO09990.1"/>
    </source>
</evidence>
<proteinExistence type="predicted"/>
<reference evidence="1 2" key="1">
    <citation type="journal article" date="2019" name="Sci. Rep.">
        <title>Orb-weaving spider Araneus ventricosus genome elucidates the spidroin gene catalogue.</title>
        <authorList>
            <person name="Kono N."/>
            <person name="Nakamura H."/>
            <person name="Ohtoshi R."/>
            <person name="Moran D.A.P."/>
            <person name="Shinohara A."/>
            <person name="Yoshida Y."/>
            <person name="Fujiwara M."/>
            <person name="Mori M."/>
            <person name="Tomita M."/>
            <person name="Arakawa K."/>
        </authorList>
    </citation>
    <scope>NUCLEOTIDE SEQUENCE [LARGE SCALE GENOMIC DNA]</scope>
</reference>
<dbReference type="AlphaFoldDB" id="A0A4Y2UEM6"/>
<accession>A0A4Y2UEM6</accession>
<organism evidence="1 2">
    <name type="scientific">Araneus ventricosus</name>
    <name type="common">Orbweaver spider</name>
    <name type="synonym">Epeira ventricosa</name>
    <dbReference type="NCBI Taxonomy" id="182803"/>
    <lineage>
        <taxon>Eukaryota</taxon>
        <taxon>Metazoa</taxon>
        <taxon>Ecdysozoa</taxon>
        <taxon>Arthropoda</taxon>
        <taxon>Chelicerata</taxon>
        <taxon>Arachnida</taxon>
        <taxon>Araneae</taxon>
        <taxon>Araneomorphae</taxon>
        <taxon>Entelegynae</taxon>
        <taxon>Araneoidea</taxon>
        <taxon>Araneidae</taxon>
        <taxon>Araneus</taxon>
    </lineage>
</organism>